<dbReference type="AlphaFoldDB" id="A0A2P2NIA8"/>
<name>A0A2P2NIA8_RHIMU</name>
<protein>
    <submittedName>
        <fullName evidence="1">Uncharacterized protein</fullName>
    </submittedName>
</protein>
<dbReference type="EMBL" id="GGEC01061700">
    <property type="protein sequence ID" value="MBX42184.1"/>
    <property type="molecule type" value="Transcribed_RNA"/>
</dbReference>
<reference evidence="1" key="1">
    <citation type="submission" date="2018-02" db="EMBL/GenBank/DDBJ databases">
        <title>Rhizophora mucronata_Transcriptome.</title>
        <authorList>
            <person name="Meera S.P."/>
            <person name="Sreeshan A."/>
            <person name="Augustine A."/>
        </authorList>
    </citation>
    <scope>NUCLEOTIDE SEQUENCE</scope>
    <source>
        <tissue evidence="1">Leaf</tissue>
    </source>
</reference>
<proteinExistence type="predicted"/>
<sequence length="16" mass="1847">MFEIAMIVYNLSVCTL</sequence>
<evidence type="ECO:0000313" key="1">
    <source>
        <dbReference type="EMBL" id="MBX42184.1"/>
    </source>
</evidence>
<accession>A0A2P2NIA8</accession>
<organism evidence="1">
    <name type="scientific">Rhizophora mucronata</name>
    <name type="common">Asiatic mangrove</name>
    <dbReference type="NCBI Taxonomy" id="61149"/>
    <lineage>
        <taxon>Eukaryota</taxon>
        <taxon>Viridiplantae</taxon>
        <taxon>Streptophyta</taxon>
        <taxon>Embryophyta</taxon>
        <taxon>Tracheophyta</taxon>
        <taxon>Spermatophyta</taxon>
        <taxon>Magnoliopsida</taxon>
        <taxon>eudicotyledons</taxon>
        <taxon>Gunneridae</taxon>
        <taxon>Pentapetalae</taxon>
        <taxon>rosids</taxon>
        <taxon>fabids</taxon>
        <taxon>Malpighiales</taxon>
        <taxon>Rhizophoraceae</taxon>
        <taxon>Rhizophora</taxon>
    </lineage>
</organism>